<evidence type="ECO:0000256" key="4">
    <source>
        <dbReference type="ARBA" id="ARBA00022771"/>
    </source>
</evidence>
<dbReference type="GO" id="GO:1904263">
    <property type="term" value="P:positive regulation of TORC1 signaling"/>
    <property type="evidence" value="ECO:0007669"/>
    <property type="project" value="TreeGrafter"/>
</dbReference>
<dbReference type="InterPro" id="IPR001680">
    <property type="entry name" value="WD40_rpt"/>
</dbReference>
<dbReference type="GO" id="GO:0008270">
    <property type="term" value="F:zinc ion binding"/>
    <property type="evidence" value="ECO:0007669"/>
    <property type="project" value="UniProtKB-KW"/>
</dbReference>
<feature type="compositionally biased region" description="Polar residues" evidence="7">
    <location>
        <begin position="1014"/>
        <end position="1031"/>
    </location>
</feature>
<evidence type="ECO:0000256" key="3">
    <source>
        <dbReference type="ARBA" id="ARBA00022737"/>
    </source>
</evidence>
<feature type="region of interest" description="Disordered" evidence="7">
    <location>
        <begin position="847"/>
        <end position="931"/>
    </location>
</feature>
<keyword evidence="1 6" id="KW-0853">WD repeat</keyword>
<keyword evidence="2" id="KW-0479">Metal-binding</keyword>
<feature type="compositionally biased region" description="Acidic residues" evidence="7">
    <location>
        <begin position="952"/>
        <end position="968"/>
    </location>
</feature>
<dbReference type="PROSITE" id="PS50294">
    <property type="entry name" value="WD_REPEATS_REGION"/>
    <property type="match status" value="2"/>
</dbReference>
<dbReference type="SUPFAM" id="SSF50978">
    <property type="entry name" value="WD40 repeat-like"/>
    <property type="match status" value="1"/>
</dbReference>
<dbReference type="GO" id="GO:0016239">
    <property type="term" value="P:positive regulation of macroautophagy"/>
    <property type="evidence" value="ECO:0007669"/>
    <property type="project" value="TreeGrafter"/>
</dbReference>
<keyword evidence="5" id="KW-0862">Zinc</keyword>
<feature type="repeat" description="WD" evidence="6">
    <location>
        <begin position="206"/>
        <end position="248"/>
    </location>
</feature>
<evidence type="ECO:0000256" key="2">
    <source>
        <dbReference type="ARBA" id="ARBA00022723"/>
    </source>
</evidence>
<dbReference type="InterPro" id="IPR036322">
    <property type="entry name" value="WD40_repeat_dom_sf"/>
</dbReference>
<feature type="repeat" description="WD" evidence="6">
    <location>
        <begin position="312"/>
        <end position="346"/>
    </location>
</feature>
<dbReference type="OrthoDB" id="60955at2759"/>
<protein>
    <submittedName>
        <fullName evidence="8">LADA_0D00672g1_1</fullName>
    </submittedName>
</protein>
<name>A0A1G4J455_9SACH</name>
<proteinExistence type="predicted"/>
<dbReference type="InterPro" id="IPR019775">
    <property type="entry name" value="WD40_repeat_CS"/>
</dbReference>
<sequence>MHRGSSATTNDGSASSGSRLPSSLTRFSFHKQLQQFGGSGSFHGTSPKVPSRYPVGGFPPSMDSLKEDHVSESKRGDGHRNYVNPGQIRSSGLKYTHQAPKELSSIDKINDPQSKAVVVAGKNHLGLYRFTTDNNDLSCVHDFLSNKNDRVSMSVRAPKKISTISDVKAGFQNYNHYVAICGTSTSVSIYDITKVNSSDSPLNTVLSKHSRSINSVDFNMSQSSLIVSGGQDGCLKIWDLRSSRGNKGSSDLSINGGSDSVRDVKWMPSYDFINYDSTPGLASRGHRLASIHDSGQLLTYDLRQPTQAEKRINAHSGPGLCLSWHPLHEYIMTGGRDGKCCLWNVSGKYANANTGNPHLSSFLNPTNNSSILTPGYSLNSLVTAPEVIVNTAHPLTKLKFQPAAVDNIFNSVIALSSLGENSDISLYSLSREFIPRNVLTTRTPSCGFVWWDENLVFNIDKQNTITGWDLSREPTVLDNLTKNVVGWRDIEGDGMLFLAQEKGTYTMPEKNVEASHENHRTSLQSKMSTSSVHNLFANSGIRHNSSTSSFPALASRHGSSATFGERPSFPRNGTSHNSKSINTQAFGSLSSQNGPHHNSIVSASSSSTTAELPSEEYISPRLMALDLPQILNSIIGPKSRDTRARFGSADVSTLKESPVEVFKFLAKELKFSYMQERLNTKFEVKSGESLSDENNTKVEDDIDLKTHLINQFGLAEDNTWTKFIRSDNTSQEKEPISNQGYSVKISEDSESSFLRTTESSESSSIPNEPARSRNEVFTEELKLKKKIEHYIELISMCDHNAETYLFVEDLNNFKIWVMMRDALVWDLKQVAEKFKLEATGSPFETVYENKNGMGPQMVRKNSAGSEYSSFSASEASSIAPHGLSKHQEPNQSAPPSKQASSSSLSVEMGASLTNEEPTSVGGHKGRAPSLARFTTTAAELDELRRQKSANEESSESAIEDDELSSDCEGDSRNNSTSSMPIVPQSGRKISFIDNFMTNLRSPRGGMYEGDPETSRTSNSMSTKRSSHLSHGSSFAGLISKKHWIIQQEQEVTQPV</sequence>
<feature type="region of interest" description="Disordered" evidence="7">
    <location>
        <begin position="1"/>
        <end position="91"/>
    </location>
</feature>
<dbReference type="PANTHER" id="PTHR46200:SF1">
    <property type="entry name" value="GATOR COMPLEX PROTEIN WDR24"/>
    <property type="match status" value="1"/>
</dbReference>
<feature type="compositionally biased region" description="Basic and acidic residues" evidence="7">
    <location>
        <begin position="64"/>
        <end position="80"/>
    </location>
</feature>
<feature type="compositionally biased region" description="Polar residues" evidence="7">
    <location>
        <begin position="1"/>
        <end position="11"/>
    </location>
</feature>
<evidence type="ECO:0000256" key="5">
    <source>
        <dbReference type="ARBA" id="ARBA00022833"/>
    </source>
</evidence>
<dbReference type="PROSITE" id="PS50082">
    <property type="entry name" value="WD_REPEATS_2"/>
    <property type="match status" value="2"/>
</dbReference>
<dbReference type="Pfam" id="PF00400">
    <property type="entry name" value="WD40"/>
    <property type="match status" value="2"/>
</dbReference>
<evidence type="ECO:0000313" key="8">
    <source>
        <dbReference type="EMBL" id="SCU84247.1"/>
    </source>
</evidence>
<dbReference type="GO" id="GO:0061700">
    <property type="term" value="C:GATOR2 complex"/>
    <property type="evidence" value="ECO:0007669"/>
    <property type="project" value="TreeGrafter"/>
</dbReference>
<keyword evidence="3" id="KW-0677">Repeat</keyword>
<dbReference type="InterPro" id="IPR037590">
    <property type="entry name" value="WDR24"/>
</dbReference>
<keyword evidence="9" id="KW-1185">Reference proteome</keyword>
<dbReference type="AlphaFoldDB" id="A0A1G4J455"/>
<feature type="compositionally biased region" description="Low complexity" evidence="7">
    <location>
        <begin position="862"/>
        <end position="879"/>
    </location>
</feature>
<dbReference type="STRING" id="1266660.A0A1G4J455"/>
<feature type="region of interest" description="Disordered" evidence="7">
    <location>
        <begin position="1001"/>
        <end position="1031"/>
    </location>
</feature>
<dbReference type="SMART" id="SM00320">
    <property type="entry name" value="WD40"/>
    <property type="match status" value="4"/>
</dbReference>
<dbReference type="InterPro" id="IPR015943">
    <property type="entry name" value="WD40/YVTN_repeat-like_dom_sf"/>
</dbReference>
<evidence type="ECO:0000256" key="6">
    <source>
        <dbReference type="PROSITE-ProRule" id="PRU00221"/>
    </source>
</evidence>
<evidence type="ECO:0000256" key="1">
    <source>
        <dbReference type="ARBA" id="ARBA00022574"/>
    </source>
</evidence>
<feature type="region of interest" description="Disordered" evidence="7">
    <location>
        <begin position="543"/>
        <end position="612"/>
    </location>
</feature>
<gene>
    <name evidence="8" type="ORF">LADA_0D00672G</name>
</gene>
<dbReference type="Gene3D" id="2.130.10.10">
    <property type="entry name" value="YVTN repeat-like/Quinoprotein amine dehydrogenase"/>
    <property type="match status" value="2"/>
</dbReference>
<dbReference type="PANTHER" id="PTHR46200">
    <property type="entry name" value="GATOR COMPLEX PROTEIN WDR24"/>
    <property type="match status" value="1"/>
</dbReference>
<evidence type="ECO:0000313" key="9">
    <source>
        <dbReference type="Proteomes" id="UP000190274"/>
    </source>
</evidence>
<dbReference type="EMBL" id="LT598454">
    <property type="protein sequence ID" value="SCU84247.1"/>
    <property type="molecule type" value="Genomic_DNA"/>
</dbReference>
<accession>A0A1G4J455</accession>
<feature type="compositionally biased region" description="Polar residues" evidence="7">
    <location>
        <begin position="571"/>
        <end position="601"/>
    </location>
</feature>
<evidence type="ECO:0000256" key="7">
    <source>
        <dbReference type="SAM" id="MobiDB-lite"/>
    </source>
</evidence>
<dbReference type="GO" id="GO:0005829">
    <property type="term" value="C:cytosol"/>
    <property type="evidence" value="ECO:0007669"/>
    <property type="project" value="TreeGrafter"/>
</dbReference>
<dbReference type="GO" id="GO:0005774">
    <property type="term" value="C:vacuolar membrane"/>
    <property type="evidence" value="ECO:0007669"/>
    <property type="project" value="TreeGrafter"/>
</dbReference>
<feature type="compositionally biased region" description="Low complexity" evidence="7">
    <location>
        <begin position="12"/>
        <end position="24"/>
    </location>
</feature>
<dbReference type="Proteomes" id="UP000190274">
    <property type="component" value="Chromosome D"/>
</dbReference>
<dbReference type="PROSITE" id="PS00678">
    <property type="entry name" value="WD_REPEATS_1"/>
    <property type="match status" value="2"/>
</dbReference>
<feature type="region of interest" description="Disordered" evidence="7">
    <location>
        <begin position="943"/>
        <end position="984"/>
    </location>
</feature>
<keyword evidence="4" id="KW-0863">Zinc-finger</keyword>
<reference evidence="8 9" key="1">
    <citation type="submission" date="2016-03" db="EMBL/GenBank/DDBJ databases">
        <authorList>
            <person name="Devillers H."/>
        </authorList>
    </citation>
    <scope>NUCLEOTIDE SEQUENCE [LARGE SCALE GENOMIC DNA]</scope>
    <source>
        <strain evidence="8">CBS 10888</strain>
    </source>
</reference>
<organism evidence="8 9">
    <name type="scientific">Lachancea dasiensis</name>
    <dbReference type="NCBI Taxonomy" id="1072105"/>
    <lineage>
        <taxon>Eukaryota</taxon>
        <taxon>Fungi</taxon>
        <taxon>Dikarya</taxon>
        <taxon>Ascomycota</taxon>
        <taxon>Saccharomycotina</taxon>
        <taxon>Saccharomycetes</taxon>
        <taxon>Saccharomycetales</taxon>
        <taxon>Saccharomycetaceae</taxon>
        <taxon>Lachancea</taxon>
    </lineage>
</organism>
<feature type="compositionally biased region" description="Low complexity" evidence="7">
    <location>
        <begin position="891"/>
        <end position="905"/>
    </location>
</feature>